<evidence type="ECO:0000313" key="1">
    <source>
        <dbReference type="EMBL" id="VFU14316.1"/>
    </source>
</evidence>
<protein>
    <recommendedName>
        <fullName evidence="2">Sporulation protein YqfC</fullName>
    </recommendedName>
</protein>
<dbReference type="InterPro" id="IPR022476">
    <property type="entry name" value="Spore_YabP/YqfC"/>
</dbReference>
<gene>
    <name evidence="1" type="primary">yqfC</name>
    <name evidence="1" type="ORF">SCFA_2480001</name>
</gene>
<dbReference type="NCBIfam" id="TIGR02856">
    <property type="entry name" value="spore_yqfC"/>
    <property type="match status" value="1"/>
</dbReference>
<dbReference type="EMBL" id="CAADRN010000166">
    <property type="protein sequence ID" value="VFU14316.1"/>
    <property type="molecule type" value="Genomic_DNA"/>
</dbReference>
<dbReference type="InterPro" id="IPR022477">
    <property type="entry name" value="Spore_YqfC"/>
</dbReference>
<proteinExistence type="predicted"/>
<evidence type="ECO:0008006" key="2">
    <source>
        <dbReference type="Google" id="ProtNLM"/>
    </source>
</evidence>
<reference evidence="1" key="1">
    <citation type="submission" date="2019-03" db="EMBL/GenBank/DDBJ databases">
        <authorList>
            <person name="Hao L."/>
        </authorList>
    </citation>
    <scope>NUCLEOTIDE SEQUENCE</scope>
</reference>
<sequence length="93" mass="10662">MAWRDVKRKVKRQISEILEIPGDVALDLPKIILFGNIQLYIENHRGILEYSPEGVRVSVGEGEVMVEGENLILRNILPDELCVEGRIFSLRFD</sequence>
<organism evidence="1">
    <name type="scientific">anaerobic digester metagenome</name>
    <dbReference type="NCBI Taxonomy" id="1263854"/>
    <lineage>
        <taxon>unclassified sequences</taxon>
        <taxon>metagenomes</taxon>
        <taxon>ecological metagenomes</taxon>
    </lineage>
</organism>
<dbReference type="Pfam" id="PF07873">
    <property type="entry name" value="YabP"/>
    <property type="match status" value="1"/>
</dbReference>
<dbReference type="AlphaFoldDB" id="A0A485M091"/>
<name>A0A485M091_9ZZZZ</name>
<accession>A0A485M091</accession>